<evidence type="ECO:0000256" key="5">
    <source>
        <dbReference type="ARBA" id="ARBA00022807"/>
    </source>
</evidence>
<keyword evidence="9" id="KW-1185">Reference proteome</keyword>
<dbReference type="Gene3D" id="2.10.270.10">
    <property type="entry name" value="Cholin Binding"/>
    <property type="match status" value="4"/>
</dbReference>
<dbReference type="RefSeq" id="WP_221858795.1">
    <property type="nucleotide sequence ID" value="NZ_JAIKTU010000002.1"/>
</dbReference>
<evidence type="ECO:0000256" key="1">
    <source>
        <dbReference type="ARBA" id="ARBA00007074"/>
    </source>
</evidence>
<dbReference type="NCBIfam" id="TIGR04035">
    <property type="entry name" value="glucan_65_rpt"/>
    <property type="match status" value="1"/>
</dbReference>
<dbReference type="PROSITE" id="PS51170">
    <property type="entry name" value="CW"/>
    <property type="match status" value="9"/>
</dbReference>
<dbReference type="Pfam" id="PF19127">
    <property type="entry name" value="Choline_bind_3"/>
    <property type="match status" value="5"/>
</dbReference>
<proteinExistence type="inferred from homology"/>
<dbReference type="Proteomes" id="UP001299068">
    <property type="component" value="Unassembled WGS sequence"/>
</dbReference>
<keyword evidence="5" id="KW-0788">Thiol protease</keyword>
<dbReference type="InterPro" id="IPR051794">
    <property type="entry name" value="PG_Endopeptidase_C40"/>
</dbReference>
<name>A0ABS7KU23_CLOSR</name>
<keyword evidence="4" id="KW-0378">Hydrolase</keyword>
<feature type="domain" description="NlpC/P60" evidence="7">
    <location>
        <begin position="364"/>
        <end position="477"/>
    </location>
</feature>
<dbReference type="InterPro" id="IPR000064">
    <property type="entry name" value="NLP_P60_dom"/>
</dbReference>
<dbReference type="PANTHER" id="PTHR47359:SF3">
    <property type="entry name" value="NLP_P60 DOMAIN-CONTAINING PROTEIN-RELATED"/>
    <property type="match status" value="1"/>
</dbReference>
<comment type="similarity">
    <text evidence="1">Belongs to the peptidase C40 family.</text>
</comment>
<reference evidence="8 9" key="1">
    <citation type="journal article" date="2021" name="Cell Host Microbe">
        <title>in vivo commensal control of Clostridioides difficile virulence.</title>
        <authorList>
            <person name="Girinathan B.P."/>
            <person name="Dibenedetto N."/>
            <person name="Worley J.N."/>
            <person name="Peltier J."/>
            <person name="Arrieta-Ortiz M.L."/>
            <person name="Rupa Christinal Immanuel S."/>
            <person name="Lavin R."/>
            <person name="Delaney M.L."/>
            <person name="Cummins C."/>
            <person name="Hoffmann M."/>
            <person name="Luo Y."/>
            <person name="Gonzalez-Escalona N."/>
            <person name="Allard M."/>
            <person name="Onderdonk A.B."/>
            <person name="Gerber G.K."/>
            <person name="Sonenshein A.L."/>
            <person name="Baliga N."/>
            <person name="Dupuy B."/>
            <person name="Bry L."/>
        </authorList>
    </citation>
    <scope>NUCLEOTIDE SEQUENCE [LARGE SCALE GENOMIC DNA]</scope>
    <source>
        <strain evidence="8 9">DSM 599</strain>
    </source>
</reference>
<protein>
    <submittedName>
        <fullName evidence="8">C40 family peptidase</fullName>
    </submittedName>
</protein>
<dbReference type="PROSITE" id="PS51935">
    <property type="entry name" value="NLPC_P60"/>
    <property type="match status" value="1"/>
</dbReference>
<feature type="repeat" description="Cell wall-binding" evidence="6">
    <location>
        <begin position="213"/>
        <end position="234"/>
    </location>
</feature>
<dbReference type="InterPro" id="IPR018337">
    <property type="entry name" value="Cell_wall/Cho-bd_repeat"/>
</dbReference>
<dbReference type="EMBL" id="JAIKTU010000002">
    <property type="protein sequence ID" value="MBY0754265.1"/>
    <property type="molecule type" value="Genomic_DNA"/>
</dbReference>
<feature type="repeat" description="Cell wall-binding" evidence="6">
    <location>
        <begin position="48"/>
        <end position="67"/>
    </location>
</feature>
<feature type="repeat" description="Cell wall-binding" evidence="6">
    <location>
        <begin position="238"/>
        <end position="257"/>
    </location>
</feature>
<dbReference type="InterPro" id="IPR038765">
    <property type="entry name" value="Papain-like_cys_pep_sf"/>
</dbReference>
<evidence type="ECO:0000256" key="3">
    <source>
        <dbReference type="ARBA" id="ARBA00022737"/>
    </source>
</evidence>
<dbReference type="PANTHER" id="PTHR47359">
    <property type="entry name" value="PEPTIDOGLYCAN DL-ENDOPEPTIDASE CWLO"/>
    <property type="match status" value="1"/>
</dbReference>
<gene>
    <name evidence="8" type="ORF">K5V21_02235</name>
</gene>
<keyword evidence="3" id="KW-0677">Repeat</keyword>
<accession>A0ABS7KU23</accession>
<feature type="repeat" description="Cell wall-binding" evidence="6">
    <location>
        <begin position="151"/>
        <end position="172"/>
    </location>
</feature>
<evidence type="ECO:0000259" key="7">
    <source>
        <dbReference type="PROSITE" id="PS51935"/>
    </source>
</evidence>
<dbReference type="Pfam" id="PF00877">
    <property type="entry name" value="NLPC_P60"/>
    <property type="match status" value="1"/>
</dbReference>
<evidence type="ECO:0000313" key="9">
    <source>
        <dbReference type="Proteomes" id="UP001299068"/>
    </source>
</evidence>
<evidence type="ECO:0000256" key="4">
    <source>
        <dbReference type="ARBA" id="ARBA00022801"/>
    </source>
</evidence>
<dbReference type="Gene3D" id="3.90.1720.10">
    <property type="entry name" value="endopeptidase domain like (from Nostoc punctiforme)"/>
    <property type="match status" value="1"/>
</dbReference>
<comment type="caution">
    <text evidence="8">The sequence shown here is derived from an EMBL/GenBank/DDBJ whole genome shotgun (WGS) entry which is preliminary data.</text>
</comment>
<evidence type="ECO:0000256" key="6">
    <source>
        <dbReference type="PROSITE-ProRule" id="PRU00591"/>
    </source>
</evidence>
<evidence type="ECO:0000256" key="2">
    <source>
        <dbReference type="ARBA" id="ARBA00022670"/>
    </source>
</evidence>
<dbReference type="SUPFAM" id="SSF54001">
    <property type="entry name" value="Cysteine proteinases"/>
    <property type="match status" value="1"/>
</dbReference>
<dbReference type="SUPFAM" id="SSF69360">
    <property type="entry name" value="Cell wall binding repeat"/>
    <property type="match status" value="2"/>
</dbReference>
<keyword evidence="2" id="KW-0645">Protease</keyword>
<feature type="repeat" description="Cell wall-binding" evidence="6">
    <location>
        <begin position="89"/>
        <end position="110"/>
    </location>
</feature>
<feature type="repeat" description="Cell wall-binding" evidence="6">
    <location>
        <begin position="111"/>
        <end position="130"/>
    </location>
</feature>
<sequence length="477" mass="54949">MKKINKFTVAIIIFFLVVGINLTNTKKVNAAEKGNTETIKNGVLQQSKTGWITKDGKKYYVQANGEVAKYTQTIDGKTYYFVDKDGEMFTGWLKYEDNNEWHYFDKNGVMQTGFIKVDGKTYYLNKDGARVKYTQAIDGKTYYFNGSGVMLTGWIQFSSNNKWRYFNEDGVMQTGFIKVDGNTYYLDKDGERVEYSQTIDGKTYYFNGSGVMLTGWIKFLSNNEWRYFDENGVLQPSKTGWINEDGKRYYMQANGELAKYTQTIDGKTYYFVDKDGEMFTGWLKYEDSNKWSYFNKNGEMVKYTQTIDGKTYYFDKDGEMFTGWLKYIDNNEWHYFSPKDGHMMTNTTIDGYYISESGKREDKDDKGDRVVNYAKKFLGTKYVYGGTTPSGFDCSGFTQYVYKHALGIDISRTTYTQISHGKAVSRSDLKVGDLVFPHAGHVGIYIGNGKIIHAPQTGDVVKISNIWSFYAARRIIN</sequence>
<evidence type="ECO:0000313" key="8">
    <source>
        <dbReference type="EMBL" id="MBY0754265.1"/>
    </source>
</evidence>
<feature type="repeat" description="Cell wall-binding" evidence="6">
    <location>
        <begin position="279"/>
        <end position="300"/>
    </location>
</feature>
<organism evidence="8 9">
    <name type="scientific">Clostridium sardiniense</name>
    <name type="common">Clostridium absonum</name>
    <dbReference type="NCBI Taxonomy" id="29369"/>
    <lineage>
        <taxon>Bacteria</taxon>
        <taxon>Bacillati</taxon>
        <taxon>Bacillota</taxon>
        <taxon>Clostridia</taxon>
        <taxon>Eubacteriales</taxon>
        <taxon>Clostridiaceae</taxon>
        <taxon>Clostridium</taxon>
    </lineage>
</organism>
<feature type="repeat" description="Cell wall-binding" evidence="6">
    <location>
        <begin position="301"/>
        <end position="320"/>
    </location>
</feature>
<dbReference type="Pfam" id="PF01473">
    <property type="entry name" value="Choline_bind_1"/>
    <property type="match status" value="4"/>
</dbReference>
<feature type="repeat" description="Cell wall-binding" evidence="6">
    <location>
        <begin position="173"/>
        <end position="192"/>
    </location>
</feature>
<dbReference type="InterPro" id="IPR027636">
    <property type="entry name" value="Glucan-bd_rpt"/>
</dbReference>